<dbReference type="Proteomes" id="UP000019146">
    <property type="component" value="Chromosome 2"/>
</dbReference>
<keyword evidence="1" id="KW-1133">Transmembrane helix</keyword>
<evidence type="ECO:0000313" key="3">
    <source>
        <dbReference type="Proteomes" id="UP000019146"/>
    </source>
</evidence>
<reference evidence="2 3" key="1">
    <citation type="journal article" date="2014" name="Genome Announc.">
        <title>Draft Genome Sequence of the Haloacid-Degrading Burkholderia caribensis Strain MBA4.</title>
        <authorList>
            <person name="Pan Y."/>
            <person name="Kong K.F."/>
            <person name="Tsang J.S."/>
        </authorList>
    </citation>
    <scope>NUCLEOTIDE SEQUENCE [LARGE SCALE GENOMIC DNA]</scope>
    <source>
        <strain evidence="2 3">MBA4</strain>
    </source>
</reference>
<evidence type="ECO:0000256" key="1">
    <source>
        <dbReference type="SAM" id="Phobius"/>
    </source>
</evidence>
<gene>
    <name evidence="2" type="ORF">K788_0004725</name>
</gene>
<accession>A0A0P0RK51</accession>
<feature type="transmembrane region" description="Helical" evidence="1">
    <location>
        <begin position="21"/>
        <end position="40"/>
    </location>
</feature>
<evidence type="ECO:0008006" key="4">
    <source>
        <dbReference type="Google" id="ProtNLM"/>
    </source>
</evidence>
<dbReference type="KEGG" id="bcai:K788_0004725"/>
<evidence type="ECO:0000313" key="2">
    <source>
        <dbReference type="EMBL" id="ALL69059.1"/>
    </source>
</evidence>
<dbReference type="GeneID" id="69972674"/>
<keyword evidence="1" id="KW-0472">Membrane</keyword>
<name>A0A0P0RK51_9BURK</name>
<protein>
    <recommendedName>
        <fullName evidence="4">Transmembrane protein</fullName>
    </recommendedName>
</protein>
<dbReference type="RefSeq" id="WP_057176753.1">
    <property type="nucleotide sequence ID" value="NZ_CP012747.1"/>
</dbReference>
<dbReference type="EMBL" id="CP012747">
    <property type="protein sequence ID" value="ALL69059.1"/>
    <property type="molecule type" value="Genomic_DNA"/>
</dbReference>
<organism evidence="2 3">
    <name type="scientific">Paraburkholderia caribensis MBA4</name>
    <dbReference type="NCBI Taxonomy" id="1323664"/>
    <lineage>
        <taxon>Bacteria</taxon>
        <taxon>Pseudomonadati</taxon>
        <taxon>Pseudomonadota</taxon>
        <taxon>Betaproteobacteria</taxon>
        <taxon>Burkholderiales</taxon>
        <taxon>Burkholderiaceae</taxon>
        <taxon>Paraburkholderia</taxon>
    </lineage>
</organism>
<feature type="transmembrane region" description="Helical" evidence="1">
    <location>
        <begin position="46"/>
        <end position="65"/>
    </location>
</feature>
<proteinExistence type="predicted"/>
<sequence length="115" mass="12912">MQFDKQQERLRQNGATMRPGPPALLAKVLAAVIGAALLVVGFAVSLVMLAVVLGAGIAIGGFIWWKTRDLRKQLREQALRAQEMHEQHVRERAGQRMDIGDVIEDVEFHDENRQK</sequence>
<dbReference type="AlphaFoldDB" id="A0A0P0RK51"/>
<keyword evidence="1" id="KW-0812">Transmembrane</keyword>